<proteinExistence type="predicted"/>
<sequence length="90" mass="10937">MCNVYSELCRYRNSLLPFSKRLPRRSFPSRMYTEFKIENKKYQNRLQKPKIKKEKKNPKTMKKKNRSEENEKINLGLRICLGLHASMRWG</sequence>
<feature type="compositionally biased region" description="Basic residues" evidence="1">
    <location>
        <begin position="47"/>
        <end position="65"/>
    </location>
</feature>
<protein>
    <submittedName>
        <fullName evidence="2">Uncharacterized protein</fullName>
    </submittedName>
</protein>
<reference evidence="2" key="1">
    <citation type="submission" date="2023-03" db="UniProtKB">
        <authorList>
            <consortium name="EnsemblPlants"/>
        </authorList>
    </citation>
    <scope>IDENTIFICATION</scope>
</reference>
<feature type="region of interest" description="Disordered" evidence="1">
    <location>
        <begin position="43"/>
        <end position="68"/>
    </location>
</feature>
<dbReference type="EnsemblPlants" id="MELO3C034011.2.1">
    <property type="protein sequence ID" value="MELO3C034011.2.1"/>
    <property type="gene ID" value="MELO3C034011.2"/>
</dbReference>
<dbReference type="Gramene" id="MELO3C034011.2.1">
    <property type="protein sequence ID" value="MELO3C034011.2.1"/>
    <property type="gene ID" value="MELO3C034011.2"/>
</dbReference>
<dbReference type="AlphaFoldDB" id="A0A9I9EI02"/>
<evidence type="ECO:0000256" key="1">
    <source>
        <dbReference type="SAM" id="MobiDB-lite"/>
    </source>
</evidence>
<evidence type="ECO:0000313" key="2">
    <source>
        <dbReference type="EnsemblPlants" id="MELO3C034011.2.1"/>
    </source>
</evidence>
<organism evidence="2">
    <name type="scientific">Cucumis melo</name>
    <name type="common">Muskmelon</name>
    <dbReference type="NCBI Taxonomy" id="3656"/>
    <lineage>
        <taxon>Eukaryota</taxon>
        <taxon>Viridiplantae</taxon>
        <taxon>Streptophyta</taxon>
        <taxon>Embryophyta</taxon>
        <taxon>Tracheophyta</taxon>
        <taxon>Spermatophyta</taxon>
        <taxon>Magnoliopsida</taxon>
        <taxon>eudicotyledons</taxon>
        <taxon>Gunneridae</taxon>
        <taxon>Pentapetalae</taxon>
        <taxon>rosids</taxon>
        <taxon>fabids</taxon>
        <taxon>Cucurbitales</taxon>
        <taxon>Cucurbitaceae</taxon>
        <taxon>Benincaseae</taxon>
        <taxon>Cucumis</taxon>
    </lineage>
</organism>
<name>A0A9I9EI02_CUCME</name>
<accession>A0A9I9EI02</accession>